<evidence type="ECO:0000256" key="8">
    <source>
        <dbReference type="ARBA" id="ARBA00022679"/>
    </source>
</evidence>
<gene>
    <name evidence="16" type="primary">coaX</name>
    <name evidence="17" type="ORF">AC731_012510</name>
</gene>
<evidence type="ECO:0000256" key="14">
    <source>
        <dbReference type="ARBA" id="ARBA00038036"/>
    </source>
</evidence>
<evidence type="ECO:0000256" key="12">
    <source>
        <dbReference type="ARBA" id="ARBA00022958"/>
    </source>
</evidence>
<dbReference type="GO" id="GO:0005524">
    <property type="term" value="F:ATP binding"/>
    <property type="evidence" value="ECO:0007669"/>
    <property type="project" value="UniProtKB-UniRule"/>
</dbReference>
<feature type="binding site" evidence="16">
    <location>
        <position position="173"/>
    </location>
    <ligand>
        <name>substrate</name>
    </ligand>
</feature>
<evidence type="ECO:0000256" key="6">
    <source>
        <dbReference type="ARBA" id="ARBA00012102"/>
    </source>
</evidence>
<dbReference type="EC" id="2.7.1.33" evidence="6 16"/>
<proteinExistence type="inferred from homology"/>
<keyword evidence="8 16" id="KW-0808">Transferase</keyword>
<dbReference type="GO" id="GO:0004594">
    <property type="term" value="F:pantothenate kinase activity"/>
    <property type="evidence" value="ECO:0007669"/>
    <property type="project" value="UniProtKB-UniRule"/>
</dbReference>
<dbReference type="Gene3D" id="3.30.420.40">
    <property type="match status" value="2"/>
</dbReference>
<comment type="cofactor">
    <cofactor evidence="16">
        <name>NH4(+)</name>
        <dbReference type="ChEBI" id="CHEBI:28938"/>
    </cofactor>
    <cofactor evidence="16">
        <name>K(+)</name>
        <dbReference type="ChEBI" id="CHEBI:29103"/>
    </cofactor>
    <text evidence="16">A monovalent cation. Ammonium or potassium.</text>
</comment>
<dbReference type="CDD" id="cd24015">
    <property type="entry name" value="ASKHA_NBD_PanK-III"/>
    <property type="match status" value="1"/>
</dbReference>
<reference evidence="18" key="1">
    <citation type="submission" date="2016-03" db="EMBL/GenBank/DDBJ databases">
        <authorList>
            <person name="Ma C."/>
            <person name="Zhou S."/>
            <person name="Yang G."/>
        </authorList>
    </citation>
    <scope>NUCLEOTIDE SEQUENCE [LARGE SCALE GENOMIC DNA]</scope>
    <source>
        <strain evidence="18">SgZ-1</strain>
    </source>
</reference>
<evidence type="ECO:0000256" key="9">
    <source>
        <dbReference type="ARBA" id="ARBA00022741"/>
    </source>
</evidence>
<evidence type="ECO:0000256" key="10">
    <source>
        <dbReference type="ARBA" id="ARBA00022777"/>
    </source>
</evidence>
<dbReference type="NCBIfam" id="TIGR00671">
    <property type="entry name" value="baf"/>
    <property type="match status" value="1"/>
</dbReference>
<organism evidence="17 18">
    <name type="scientific">Thauera humireducens</name>
    <dbReference type="NCBI Taxonomy" id="1134435"/>
    <lineage>
        <taxon>Bacteria</taxon>
        <taxon>Pseudomonadati</taxon>
        <taxon>Pseudomonadota</taxon>
        <taxon>Betaproteobacteria</taxon>
        <taxon>Rhodocyclales</taxon>
        <taxon>Zoogloeaceae</taxon>
        <taxon>Thauera</taxon>
    </lineage>
</organism>
<dbReference type="GO" id="GO:0015937">
    <property type="term" value="P:coenzyme A biosynthetic process"/>
    <property type="evidence" value="ECO:0007669"/>
    <property type="project" value="UniProtKB-UniRule"/>
</dbReference>
<keyword evidence="12 16" id="KW-0630">Potassium</keyword>
<dbReference type="SUPFAM" id="SSF53067">
    <property type="entry name" value="Actin-like ATPase domain"/>
    <property type="match status" value="2"/>
</dbReference>
<evidence type="ECO:0000256" key="13">
    <source>
        <dbReference type="ARBA" id="ARBA00022993"/>
    </source>
</evidence>
<evidence type="ECO:0000256" key="2">
    <source>
        <dbReference type="ARBA" id="ARBA00001958"/>
    </source>
</evidence>
<comment type="caution">
    <text evidence="16">Lacks conserved residue(s) required for the propagation of feature annotation.</text>
</comment>
<dbReference type="STRING" id="1134435.AC731_012510"/>
<dbReference type="UniPathway" id="UPA00241">
    <property type="reaction ID" value="UER00352"/>
</dbReference>
<feature type="binding site" evidence="16">
    <location>
        <position position="91"/>
    </location>
    <ligand>
        <name>substrate</name>
    </ligand>
</feature>
<dbReference type="GO" id="GO:0005737">
    <property type="term" value="C:cytoplasm"/>
    <property type="evidence" value="ECO:0007669"/>
    <property type="project" value="UniProtKB-SubCell"/>
</dbReference>
<feature type="binding site" evidence="16">
    <location>
        <position position="123"/>
    </location>
    <ligand>
        <name>ATP</name>
        <dbReference type="ChEBI" id="CHEBI:30616"/>
    </ligand>
</feature>
<dbReference type="EMBL" id="CP014646">
    <property type="protein sequence ID" value="AMO37692.1"/>
    <property type="molecule type" value="Genomic_DNA"/>
</dbReference>
<dbReference type="KEGG" id="thu:AC731_012510"/>
<dbReference type="PANTHER" id="PTHR34265">
    <property type="entry name" value="TYPE III PANTOTHENATE KINASE"/>
    <property type="match status" value="1"/>
</dbReference>
<feature type="binding site" evidence="16">
    <location>
        <begin position="6"/>
        <end position="13"/>
    </location>
    <ligand>
        <name>ATP</name>
        <dbReference type="ChEBI" id="CHEBI:30616"/>
    </ligand>
</feature>
<comment type="catalytic activity">
    <reaction evidence="1 16">
        <text>(R)-pantothenate + ATP = (R)-4'-phosphopantothenate + ADP + H(+)</text>
        <dbReference type="Rhea" id="RHEA:16373"/>
        <dbReference type="ChEBI" id="CHEBI:10986"/>
        <dbReference type="ChEBI" id="CHEBI:15378"/>
        <dbReference type="ChEBI" id="CHEBI:29032"/>
        <dbReference type="ChEBI" id="CHEBI:30616"/>
        <dbReference type="ChEBI" id="CHEBI:456216"/>
        <dbReference type="EC" id="2.7.1.33"/>
    </reaction>
</comment>
<dbReference type="InterPro" id="IPR043129">
    <property type="entry name" value="ATPase_NBD"/>
</dbReference>
<evidence type="ECO:0000256" key="15">
    <source>
        <dbReference type="ARBA" id="ARBA00040883"/>
    </source>
</evidence>
<feature type="binding site" evidence="16">
    <location>
        <begin position="98"/>
        <end position="101"/>
    </location>
    <ligand>
        <name>substrate</name>
    </ligand>
</feature>
<dbReference type="RefSeq" id="WP_048706550.1">
    <property type="nucleotide sequence ID" value="NZ_CP014646.1"/>
</dbReference>
<comment type="similarity">
    <text evidence="14 16">Belongs to the type III pantothenate kinase family.</text>
</comment>
<evidence type="ECO:0000256" key="5">
    <source>
        <dbReference type="ARBA" id="ARBA00011738"/>
    </source>
</evidence>
<dbReference type="AlphaFoldDB" id="A0A127K6W8"/>
<name>A0A127K6W8_9RHOO</name>
<sequence length="244" mass="25510">MILLVDAGNTRIKWRLLADDAVQAVLDEGALGHDGIDTIGRLRERHRGPLRVVGSNVAGTAVAKRITAALGVDAVEWLRPAPQACGVRNLYDHPEQLGADRWAALIGARHTHAQASLVVTAGTATTVDLLSADGDFLGGLILPGVDLMQQSLARGTAQLPLADGRYVPQPRRTVDAIRSGCLHAQAGAIERMFRQIAAEPGALCLLGGGAADSFAALLDIPLRRIDNLVLCGLAVVAGLHSANA</sequence>
<feature type="active site" description="Proton acceptor" evidence="16">
    <location>
        <position position="100"/>
    </location>
</feature>
<keyword evidence="9 16" id="KW-0547">Nucleotide-binding</keyword>
<keyword evidence="13 16" id="KW-0173">Coenzyme A biosynthesis</keyword>
<evidence type="ECO:0000313" key="18">
    <source>
        <dbReference type="Proteomes" id="UP000036902"/>
    </source>
</evidence>
<evidence type="ECO:0000256" key="16">
    <source>
        <dbReference type="HAMAP-Rule" id="MF_01274"/>
    </source>
</evidence>
<dbReference type="PANTHER" id="PTHR34265:SF1">
    <property type="entry name" value="TYPE III PANTOTHENATE KINASE"/>
    <property type="match status" value="1"/>
</dbReference>
<dbReference type="HAMAP" id="MF_01274">
    <property type="entry name" value="Pantothen_kinase_3"/>
    <property type="match status" value="1"/>
</dbReference>
<dbReference type="InterPro" id="IPR004619">
    <property type="entry name" value="Type_III_PanK"/>
</dbReference>
<keyword evidence="10 16" id="KW-0418">Kinase</keyword>
<accession>A0A127K6W8</accession>
<evidence type="ECO:0000256" key="11">
    <source>
        <dbReference type="ARBA" id="ARBA00022840"/>
    </source>
</evidence>
<keyword evidence="18" id="KW-1185">Reference proteome</keyword>
<comment type="function">
    <text evidence="16">Catalyzes the phosphorylation of pantothenate (Pan), the first step in CoA biosynthesis.</text>
</comment>
<protein>
    <recommendedName>
        <fullName evidence="15 16">Type III pantothenate kinase</fullName>
        <ecNumber evidence="6 16">2.7.1.33</ecNumber>
    </recommendedName>
    <alternativeName>
        <fullName evidence="16">PanK-III</fullName>
    </alternativeName>
    <alternativeName>
        <fullName evidence="16">Pantothenic acid kinase</fullName>
    </alternativeName>
</protein>
<keyword evidence="7 16" id="KW-0963">Cytoplasm</keyword>
<dbReference type="Pfam" id="PF03309">
    <property type="entry name" value="Pan_kinase"/>
    <property type="match status" value="1"/>
</dbReference>
<evidence type="ECO:0000256" key="7">
    <source>
        <dbReference type="ARBA" id="ARBA00022490"/>
    </source>
</evidence>
<comment type="pathway">
    <text evidence="4 16">Cofactor biosynthesis; coenzyme A biosynthesis; CoA from (R)-pantothenate: step 1/5.</text>
</comment>
<evidence type="ECO:0000313" key="17">
    <source>
        <dbReference type="EMBL" id="AMO37692.1"/>
    </source>
</evidence>
<evidence type="ECO:0000256" key="3">
    <source>
        <dbReference type="ARBA" id="ARBA00004496"/>
    </source>
</evidence>
<comment type="subunit">
    <text evidence="5 16">Homodimer.</text>
</comment>
<evidence type="ECO:0000256" key="1">
    <source>
        <dbReference type="ARBA" id="ARBA00001206"/>
    </source>
</evidence>
<keyword evidence="11 16" id="KW-0067">ATP-binding</keyword>
<dbReference type="Proteomes" id="UP000036902">
    <property type="component" value="Chromosome"/>
</dbReference>
<evidence type="ECO:0000256" key="4">
    <source>
        <dbReference type="ARBA" id="ARBA00005225"/>
    </source>
</evidence>
<comment type="subcellular location">
    <subcellularLocation>
        <location evidence="3 16">Cytoplasm</location>
    </subcellularLocation>
</comment>
<comment type="cofactor">
    <cofactor evidence="2">
        <name>K(+)</name>
        <dbReference type="ChEBI" id="CHEBI:29103"/>
    </cofactor>
</comment>